<reference evidence="1" key="1">
    <citation type="submission" date="2022-05" db="EMBL/GenBank/DDBJ databases">
        <title>Chromosome-level genome of Chaenocephalus aceratus.</title>
        <authorList>
            <person name="Park H."/>
        </authorList>
    </citation>
    <scope>NUCLEOTIDE SEQUENCE</scope>
    <source>
        <strain evidence="1">KU_202001</strain>
    </source>
</reference>
<organism evidence="1 2">
    <name type="scientific">Chaenocephalus aceratus</name>
    <name type="common">Blackfin icefish</name>
    <name type="synonym">Chaenichthys aceratus</name>
    <dbReference type="NCBI Taxonomy" id="36190"/>
    <lineage>
        <taxon>Eukaryota</taxon>
        <taxon>Metazoa</taxon>
        <taxon>Chordata</taxon>
        <taxon>Craniata</taxon>
        <taxon>Vertebrata</taxon>
        <taxon>Euteleostomi</taxon>
        <taxon>Actinopterygii</taxon>
        <taxon>Neopterygii</taxon>
        <taxon>Teleostei</taxon>
        <taxon>Neoteleostei</taxon>
        <taxon>Acanthomorphata</taxon>
        <taxon>Eupercaria</taxon>
        <taxon>Perciformes</taxon>
        <taxon>Notothenioidei</taxon>
        <taxon>Channichthyidae</taxon>
        <taxon>Chaenocephalus</taxon>
    </lineage>
</organism>
<comment type="caution">
    <text evidence="1">The sequence shown here is derived from an EMBL/GenBank/DDBJ whole genome shotgun (WGS) entry which is preliminary data.</text>
</comment>
<keyword evidence="2" id="KW-1185">Reference proteome</keyword>
<name>A0ACB9X5F6_CHAAC</name>
<sequence length="93" mass="9985">TSASSLLRLITRADKQVWVFVCRAILRYVGSDSFSAAGKRIARRDGFSHTLNLSPILFAWPRGGCSVARSGPALDGCDVEALGLCWREAGATT</sequence>
<protein>
    <submittedName>
        <fullName evidence="1">Uncharacterized protein</fullName>
    </submittedName>
</protein>
<gene>
    <name evidence="1" type="ORF">KUCAC02_029119</name>
</gene>
<evidence type="ECO:0000313" key="2">
    <source>
        <dbReference type="Proteomes" id="UP001057452"/>
    </source>
</evidence>
<feature type="non-terminal residue" evidence="1">
    <location>
        <position position="93"/>
    </location>
</feature>
<feature type="non-terminal residue" evidence="1">
    <location>
        <position position="1"/>
    </location>
</feature>
<dbReference type="Proteomes" id="UP001057452">
    <property type="component" value="Chromosome 9"/>
</dbReference>
<dbReference type="EMBL" id="CM043793">
    <property type="protein sequence ID" value="KAI4821177.1"/>
    <property type="molecule type" value="Genomic_DNA"/>
</dbReference>
<proteinExistence type="predicted"/>
<evidence type="ECO:0000313" key="1">
    <source>
        <dbReference type="EMBL" id="KAI4821177.1"/>
    </source>
</evidence>
<accession>A0ACB9X5F6</accession>